<protein>
    <submittedName>
        <fullName evidence="2">Uncharacterized protein</fullName>
    </submittedName>
</protein>
<feature type="region of interest" description="Disordered" evidence="1">
    <location>
        <begin position="12"/>
        <end position="86"/>
    </location>
</feature>
<comment type="caution">
    <text evidence="2">The sequence shown here is derived from an EMBL/GenBank/DDBJ whole genome shotgun (WGS) entry which is preliminary data.</text>
</comment>
<gene>
    <name evidence="2" type="ORF">EYF80_050943</name>
</gene>
<evidence type="ECO:0000256" key="1">
    <source>
        <dbReference type="SAM" id="MobiDB-lite"/>
    </source>
</evidence>
<sequence>MEEQMRVIKAHRCIKSAAPPAPPPPARDRHHAARENQAEVFQSRGHYPRTTARVQDSAPKASPALSGLLLHRSGTRSSRNSTPAVAPRGLFPTLYPHLLLVPKPIFGLHSAPFFSQLHTCVAS</sequence>
<dbReference type="Proteomes" id="UP000314294">
    <property type="component" value="Unassembled WGS sequence"/>
</dbReference>
<dbReference type="EMBL" id="SRLO01001327">
    <property type="protein sequence ID" value="TNN38895.1"/>
    <property type="molecule type" value="Genomic_DNA"/>
</dbReference>
<accession>A0A4Z2FDE0</accession>
<name>A0A4Z2FDE0_9TELE</name>
<dbReference type="AlphaFoldDB" id="A0A4Z2FDE0"/>
<proteinExistence type="predicted"/>
<evidence type="ECO:0000313" key="2">
    <source>
        <dbReference type="EMBL" id="TNN38895.1"/>
    </source>
</evidence>
<evidence type="ECO:0000313" key="3">
    <source>
        <dbReference type="Proteomes" id="UP000314294"/>
    </source>
</evidence>
<organism evidence="2 3">
    <name type="scientific">Liparis tanakae</name>
    <name type="common">Tanaka's snailfish</name>
    <dbReference type="NCBI Taxonomy" id="230148"/>
    <lineage>
        <taxon>Eukaryota</taxon>
        <taxon>Metazoa</taxon>
        <taxon>Chordata</taxon>
        <taxon>Craniata</taxon>
        <taxon>Vertebrata</taxon>
        <taxon>Euteleostomi</taxon>
        <taxon>Actinopterygii</taxon>
        <taxon>Neopterygii</taxon>
        <taxon>Teleostei</taxon>
        <taxon>Neoteleostei</taxon>
        <taxon>Acanthomorphata</taxon>
        <taxon>Eupercaria</taxon>
        <taxon>Perciformes</taxon>
        <taxon>Cottioidei</taxon>
        <taxon>Cottales</taxon>
        <taxon>Liparidae</taxon>
        <taxon>Liparis</taxon>
    </lineage>
</organism>
<keyword evidence="3" id="KW-1185">Reference proteome</keyword>
<reference evidence="2 3" key="1">
    <citation type="submission" date="2019-03" db="EMBL/GenBank/DDBJ databases">
        <title>First draft genome of Liparis tanakae, snailfish: a comprehensive survey of snailfish specific genes.</title>
        <authorList>
            <person name="Kim W."/>
            <person name="Song I."/>
            <person name="Jeong J.-H."/>
            <person name="Kim D."/>
            <person name="Kim S."/>
            <person name="Ryu S."/>
            <person name="Song J.Y."/>
            <person name="Lee S.K."/>
        </authorList>
    </citation>
    <scope>NUCLEOTIDE SEQUENCE [LARGE SCALE GENOMIC DNA]</scope>
    <source>
        <tissue evidence="2">Muscle</tissue>
    </source>
</reference>